<name>A0A2P2I3Y1_9CRUS</name>
<feature type="domain" description="Nuclear receptor" evidence="12">
    <location>
        <begin position="221"/>
        <end position="296"/>
    </location>
</feature>
<organism evidence="14">
    <name type="scientific">Hirondellea gigas</name>
    <dbReference type="NCBI Taxonomy" id="1518452"/>
    <lineage>
        <taxon>Eukaryota</taxon>
        <taxon>Metazoa</taxon>
        <taxon>Ecdysozoa</taxon>
        <taxon>Arthropoda</taxon>
        <taxon>Crustacea</taxon>
        <taxon>Multicrustacea</taxon>
        <taxon>Malacostraca</taxon>
        <taxon>Eumalacostraca</taxon>
        <taxon>Peracarida</taxon>
        <taxon>Amphipoda</taxon>
        <taxon>Amphilochidea</taxon>
        <taxon>Lysianassida</taxon>
        <taxon>Lysianassidira</taxon>
        <taxon>Lysianassoidea</taxon>
        <taxon>Lysianassidae</taxon>
        <taxon>Hirondellea</taxon>
    </lineage>
</organism>
<dbReference type="PRINTS" id="PR00047">
    <property type="entry name" value="STROIDFINGER"/>
</dbReference>
<evidence type="ECO:0000256" key="8">
    <source>
        <dbReference type="ARBA" id="ARBA00023170"/>
    </source>
</evidence>
<dbReference type="GO" id="GO:0008270">
    <property type="term" value="F:zinc ion binding"/>
    <property type="evidence" value="ECO:0007669"/>
    <property type="project" value="UniProtKB-KW"/>
</dbReference>
<dbReference type="Gene3D" id="3.30.50.10">
    <property type="entry name" value="Erythroid Transcription Factor GATA-1, subunit A"/>
    <property type="match status" value="1"/>
</dbReference>
<dbReference type="Pfam" id="PF00104">
    <property type="entry name" value="Hormone_recep"/>
    <property type="match status" value="1"/>
</dbReference>
<keyword evidence="7 10" id="KW-0804">Transcription</keyword>
<keyword evidence="6 10" id="KW-0238">DNA-binding</keyword>
<dbReference type="GO" id="GO:0000978">
    <property type="term" value="F:RNA polymerase II cis-regulatory region sequence-specific DNA binding"/>
    <property type="evidence" value="ECO:0007669"/>
    <property type="project" value="InterPro"/>
</dbReference>
<dbReference type="GO" id="GO:0005634">
    <property type="term" value="C:nucleus"/>
    <property type="evidence" value="ECO:0007669"/>
    <property type="project" value="UniProtKB-SubCell"/>
</dbReference>
<dbReference type="EMBL" id="IACF01003108">
    <property type="protein sequence ID" value="LAB68737.1"/>
    <property type="molecule type" value="mRNA"/>
</dbReference>
<evidence type="ECO:0000256" key="11">
    <source>
        <dbReference type="SAM" id="MobiDB-lite"/>
    </source>
</evidence>
<dbReference type="CDD" id="cd06960">
    <property type="entry name" value="NR_DBD_HNF4A"/>
    <property type="match status" value="1"/>
</dbReference>
<evidence type="ECO:0000256" key="9">
    <source>
        <dbReference type="ARBA" id="ARBA00023242"/>
    </source>
</evidence>
<evidence type="ECO:0000256" key="1">
    <source>
        <dbReference type="ARBA" id="ARBA00004123"/>
    </source>
</evidence>
<keyword evidence="9 10" id="KW-0539">Nucleus</keyword>
<dbReference type="PRINTS" id="PR00398">
    <property type="entry name" value="STRDHORMONER"/>
</dbReference>
<reference evidence="14" key="1">
    <citation type="journal article" date="2018" name="Biosci. Biotechnol. Biochem.">
        <title>Polysaccharide hydrolase of the hadal zone amphipods Hirondellea gigas.</title>
        <authorList>
            <person name="Kobayashi H."/>
            <person name="Nagahama T."/>
            <person name="Arai W."/>
            <person name="Sasagawa Y."/>
            <person name="Umeda M."/>
            <person name="Hayashi T."/>
            <person name="Nikaido I."/>
            <person name="Watanabe H."/>
            <person name="Oguri K."/>
            <person name="Kitazato H."/>
            <person name="Fujioka K."/>
            <person name="Kido Y."/>
            <person name="Takami H."/>
        </authorList>
    </citation>
    <scope>NUCLEOTIDE SEQUENCE</scope>
    <source>
        <tissue evidence="14">Whole body</tissue>
    </source>
</reference>
<feature type="domain" description="NR LBD" evidence="13">
    <location>
        <begin position="316"/>
        <end position="565"/>
    </location>
</feature>
<accession>A0A2P2I3Y1</accession>
<feature type="compositionally biased region" description="Basic and acidic residues" evidence="11">
    <location>
        <begin position="343"/>
        <end position="352"/>
    </location>
</feature>
<evidence type="ECO:0000259" key="12">
    <source>
        <dbReference type="PROSITE" id="PS51030"/>
    </source>
</evidence>
<proteinExistence type="evidence at transcript level"/>
<dbReference type="InterPro" id="IPR000536">
    <property type="entry name" value="Nucl_hrmn_rcpt_lig-bd"/>
</dbReference>
<dbReference type="InterPro" id="IPR013088">
    <property type="entry name" value="Znf_NHR/GATA"/>
</dbReference>
<keyword evidence="8 10" id="KW-0675">Receptor</keyword>
<dbReference type="InterPro" id="IPR049636">
    <property type="entry name" value="HNF4-like_DBD"/>
</dbReference>
<evidence type="ECO:0000256" key="5">
    <source>
        <dbReference type="ARBA" id="ARBA00023015"/>
    </source>
</evidence>
<dbReference type="PANTHER" id="PTHR24083">
    <property type="entry name" value="NUCLEAR HORMONE RECEPTOR"/>
    <property type="match status" value="1"/>
</dbReference>
<feature type="region of interest" description="Disordered" evidence="11">
    <location>
        <begin position="333"/>
        <end position="352"/>
    </location>
</feature>
<dbReference type="PROSITE" id="PS51843">
    <property type="entry name" value="NR_LBD"/>
    <property type="match status" value="1"/>
</dbReference>
<keyword evidence="3 10" id="KW-0863">Zinc-finger</keyword>
<sequence length="764" mass="84422">MMHEQCCMPSESGGHSVIVQNAAVFGAQGVHNTEEGILSSTSLTRSCKIGSSNRYSTSIGDVSRWKNNTLQMMPLHNDQHLQILQTRRKSDSDVLHRSPRIHTDLTSQPVSPDSHISINRVSEVRLHDDASNDFQIDGNSMQSDDHSQFSNSSIGAQENSTISGDGAAISDVPSSMLDLSIESDALSNNVAYTPEGTIHDIKEECFSPVRGKHRANVLSAQSPCMICGDRSTGKHYGAYSCDGCKGFFRRSIRKNHSYTCRFSRECKVTRDKRNQCRFCRLKKCVNAGMRKDAVQQERDHIKQPRTGADIVPTASDGDLTLATLIDAENLCKREHSSTSGGEQQRRDSERRIASVTDVAQSVKQQLLALVDWAKAIPSFAALTIEDKIKLLKAHSGEHLLLGIALRSLNNDEYLLLGNDNLIPRHDNWTDESYKTLPNAVAELSGSNIDWIASLVLDDVVKPLRKWRVDEKEFMLLKAIIFFYPQHPGLGDRAAIESIRLQAQLLLEDYIADRTDVDPRGRFGQMMLVLPDLQNIAKAMIRQIQLTKLDGFTEVDVLISEMLLGSIKSKEQPDDDISTMMEPSSTDVRSGLSCSYNTQKHSPVGDLDHHSSSSTMVCEPCDLSYQQQHQHQLHQESQHLTSTLSATDKEYTNGPIIQVTSDEIENSQDMYQSRGVYNSSRGVDFPESGSAVNSNSLTNPSEGLSYSNNGSDATDPSGAATNSCSSLFQEPCDLSSYSSYSYNNSPNIASASVQVQPLDLHQVPD</sequence>
<dbReference type="FunFam" id="3.30.50.10:FF:000006">
    <property type="entry name" value="Nuclear receptor subfamily 5 group A member"/>
    <property type="match status" value="1"/>
</dbReference>
<evidence type="ECO:0000259" key="13">
    <source>
        <dbReference type="PROSITE" id="PS51843"/>
    </source>
</evidence>
<dbReference type="InterPro" id="IPR001723">
    <property type="entry name" value="Nuclear_hrmn_rcpt"/>
</dbReference>
<feature type="compositionally biased region" description="Polar residues" evidence="11">
    <location>
        <begin position="689"/>
        <end position="721"/>
    </location>
</feature>
<evidence type="ECO:0000256" key="10">
    <source>
        <dbReference type="RuleBase" id="RU004334"/>
    </source>
</evidence>
<evidence type="ECO:0000256" key="7">
    <source>
        <dbReference type="ARBA" id="ARBA00023163"/>
    </source>
</evidence>
<dbReference type="InterPro" id="IPR050274">
    <property type="entry name" value="Nuclear_hormone_rcpt_NR2"/>
</dbReference>
<dbReference type="GO" id="GO:0003700">
    <property type="term" value="F:DNA-binding transcription factor activity"/>
    <property type="evidence" value="ECO:0007669"/>
    <property type="project" value="InterPro"/>
</dbReference>
<dbReference type="Pfam" id="PF00105">
    <property type="entry name" value="zf-C4"/>
    <property type="match status" value="1"/>
</dbReference>
<protein>
    <submittedName>
        <fullName evidence="14">Hepatocyte nuclear factor 4-gamma-like</fullName>
    </submittedName>
</protein>
<dbReference type="GO" id="GO:0006357">
    <property type="term" value="P:regulation of transcription by RNA polymerase II"/>
    <property type="evidence" value="ECO:0007669"/>
    <property type="project" value="UniProtKB-ARBA"/>
</dbReference>
<evidence type="ECO:0000256" key="3">
    <source>
        <dbReference type="ARBA" id="ARBA00022771"/>
    </source>
</evidence>
<dbReference type="SMART" id="SM00430">
    <property type="entry name" value="HOLI"/>
    <property type="match status" value="1"/>
</dbReference>
<feature type="region of interest" description="Disordered" evidence="11">
    <location>
        <begin position="569"/>
        <end position="615"/>
    </location>
</feature>
<evidence type="ECO:0000256" key="4">
    <source>
        <dbReference type="ARBA" id="ARBA00022833"/>
    </source>
</evidence>
<keyword evidence="5 10" id="KW-0805">Transcription regulation</keyword>
<evidence type="ECO:0000256" key="2">
    <source>
        <dbReference type="ARBA" id="ARBA00022723"/>
    </source>
</evidence>
<keyword evidence="2 10" id="KW-0479">Metal-binding</keyword>
<feature type="region of interest" description="Disordered" evidence="11">
    <location>
        <begin position="676"/>
        <end position="721"/>
    </location>
</feature>
<keyword evidence="4 10" id="KW-0862">Zinc</keyword>
<feature type="compositionally biased region" description="Polar residues" evidence="11">
    <location>
        <begin position="580"/>
        <end position="600"/>
    </location>
</feature>
<dbReference type="SUPFAM" id="SSF57716">
    <property type="entry name" value="Glucocorticoid receptor-like (DNA-binding domain)"/>
    <property type="match status" value="1"/>
</dbReference>
<comment type="subcellular location">
    <subcellularLocation>
        <location evidence="1 10">Nucleus</location>
    </subcellularLocation>
</comment>
<comment type="similarity">
    <text evidence="10">Belongs to the nuclear hormone receptor family.</text>
</comment>
<evidence type="ECO:0000313" key="14">
    <source>
        <dbReference type="EMBL" id="LAB68737.1"/>
    </source>
</evidence>
<dbReference type="PROSITE" id="PS51030">
    <property type="entry name" value="NUCLEAR_REC_DBD_2"/>
    <property type="match status" value="1"/>
</dbReference>
<dbReference type="InterPro" id="IPR035500">
    <property type="entry name" value="NHR-like_dom_sf"/>
</dbReference>
<dbReference type="InterPro" id="IPR001628">
    <property type="entry name" value="Znf_hrmn_rcpt"/>
</dbReference>
<evidence type="ECO:0000256" key="6">
    <source>
        <dbReference type="ARBA" id="ARBA00023125"/>
    </source>
</evidence>
<dbReference type="SUPFAM" id="SSF48508">
    <property type="entry name" value="Nuclear receptor ligand-binding domain"/>
    <property type="match status" value="1"/>
</dbReference>
<feature type="region of interest" description="Disordered" evidence="11">
    <location>
        <begin position="137"/>
        <end position="160"/>
    </location>
</feature>
<dbReference type="AlphaFoldDB" id="A0A2P2I3Y1"/>
<dbReference type="PROSITE" id="PS00031">
    <property type="entry name" value="NUCLEAR_REC_DBD_1"/>
    <property type="match status" value="1"/>
</dbReference>
<dbReference type="SMART" id="SM00399">
    <property type="entry name" value="ZnF_C4"/>
    <property type="match status" value="1"/>
</dbReference>
<dbReference type="Gene3D" id="1.10.565.10">
    <property type="entry name" value="Retinoid X Receptor"/>
    <property type="match status" value="1"/>
</dbReference>